<keyword evidence="4" id="KW-1185">Reference proteome</keyword>
<evidence type="ECO:0000256" key="1">
    <source>
        <dbReference type="SAM" id="MobiDB-lite"/>
    </source>
</evidence>
<evidence type="ECO:0000313" key="4">
    <source>
        <dbReference type="Proteomes" id="UP001642360"/>
    </source>
</evidence>
<organism evidence="3 4">
    <name type="scientific">Ilex paraguariensis</name>
    <name type="common">yerba mate</name>
    <dbReference type="NCBI Taxonomy" id="185542"/>
    <lineage>
        <taxon>Eukaryota</taxon>
        <taxon>Viridiplantae</taxon>
        <taxon>Streptophyta</taxon>
        <taxon>Embryophyta</taxon>
        <taxon>Tracheophyta</taxon>
        <taxon>Spermatophyta</taxon>
        <taxon>Magnoliopsida</taxon>
        <taxon>eudicotyledons</taxon>
        <taxon>Gunneridae</taxon>
        <taxon>Pentapetalae</taxon>
        <taxon>asterids</taxon>
        <taxon>campanulids</taxon>
        <taxon>Aquifoliales</taxon>
        <taxon>Aquifoliaceae</taxon>
        <taxon>Ilex</taxon>
    </lineage>
</organism>
<dbReference type="Proteomes" id="UP001642360">
    <property type="component" value="Unassembled WGS sequence"/>
</dbReference>
<keyword evidence="2" id="KW-0812">Transmembrane</keyword>
<feature type="region of interest" description="Disordered" evidence="1">
    <location>
        <begin position="1"/>
        <end position="59"/>
    </location>
</feature>
<keyword evidence="2" id="KW-1133">Transmembrane helix</keyword>
<proteinExistence type="predicted"/>
<keyword evidence="2" id="KW-0472">Membrane</keyword>
<gene>
    <name evidence="3" type="ORF">ILEXP_LOCUS30953</name>
</gene>
<accession>A0ABC8T509</accession>
<dbReference type="EMBL" id="CAUOFW020003799">
    <property type="protein sequence ID" value="CAK9162117.1"/>
    <property type="molecule type" value="Genomic_DNA"/>
</dbReference>
<comment type="caution">
    <text evidence="3">The sequence shown here is derived from an EMBL/GenBank/DDBJ whole genome shotgun (WGS) entry which is preliminary data.</text>
</comment>
<reference evidence="3 4" key="1">
    <citation type="submission" date="2024-02" db="EMBL/GenBank/DDBJ databases">
        <authorList>
            <person name="Vignale AGUSTIN F."/>
            <person name="Sosa J E."/>
            <person name="Modenutti C."/>
        </authorList>
    </citation>
    <scope>NUCLEOTIDE SEQUENCE [LARGE SCALE GENOMIC DNA]</scope>
</reference>
<name>A0ABC8T509_9AQUA</name>
<feature type="compositionally biased region" description="Basic and acidic residues" evidence="1">
    <location>
        <begin position="36"/>
        <end position="59"/>
    </location>
</feature>
<sequence>MRGRWRKRRMRSKRKCRGKRRKRGRRRTRRGGRRRMREEKEKDEKKEQEENRLEKEGKRNRLRKEDWQEEKEREKEEKQEEKLERREVTRKIKTRQFAQRFFELCWVTDFAGFVGLLGCLADGVGLLGCRWFMLVGGLYGVVGLGGFWLSVVWWQADLAVGGLGSGWFDSWFSLGGLWLSFIAGGLSVELVGLFVEAVLVKLCWWRMSVGSGFVTGCLPVETGLVLLVDGRVVSSCCLFGGG</sequence>
<feature type="transmembrane region" description="Helical" evidence="2">
    <location>
        <begin position="131"/>
        <end position="156"/>
    </location>
</feature>
<protein>
    <submittedName>
        <fullName evidence="3">Uncharacterized protein</fullName>
    </submittedName>
</protein>
<dbReference type="AlphaFoldDB" id="A0ABC8T509"/>
<evidence type="ECO:0000313" key="3">
    <source>
        <dbReference type="EMBL" id="CAK9162117.1"/>
    </source>
</evidence>
<feature type="transmembrane region" description="Helical" evidence="2">
    <location>
        <begin position="176"/>
        <end position="199"/>
    </location>
</feature>
<feature type="compositionally biased region" description="Basic residues" evidence="1">
    <location>
        <begin position="1"/>
        <end position="35"/>
    </location>
</feature>
<evidence type="ECO:0000256" key="2">
    <source>
        <dbReference type="SAM" id="Phobius"/>
    </source>
</evidence>